<dbReference type="EMBL" id="JAPJDZ010000012">
    <property type="protein sequence ID" value="MDP5135683.1"/>
    <property type="molecule type" value="Genomic_DNA"/>
</dbReference>
<proteinExistence type="predicted"/>
<organism evidence="1 2">
    <name type="scientific">Rheinheimera baltica</name>
    <dbReference type="NCBI Taxonomy" id="67576"/>
    <lineage>
        <taxon>Bacteria</taxon>
        <taxon>Pseudomonadati</taxon>
        <taxon>Pseudomonadota</taxon>
        <taxon>Gammaproteobacteria</taxon>
        <taxon>Chromatiales</taxon>
        <taxon>Chromatiaceae</taxon>
        <taxon>Rheinheimera</taxon>
    </lineage>
</organism>
<comment type="caution">
    <text evidence="1">The sequence shown here is derived from an EMBL/GenBank/DDBJ whole genome shotgun (WGS) entry which is preliminary data.</text>
</comment>
<accession>A0ABT9HX30</accession>
<name>A0ABT9HX30_9GAMM</name>
<evidence type="ECO:0000313" key="1">
    <source>
        <dbReference type="EMBL" id="MDP5135683.1"/>
    </source>
</evidence>
<protein>
    <submittedName>
        <fullName evidence="1">Uncharacterized protein</fullName>
    </submittedName>
</protein>
<reference evidence="1 2" key="1">
    <citation type="submission" date="2022-11" db="EMBL/GenBank/DDBJ databases">
        <title>Viruses from the air-sea interface of a natural surface slick.</title>
        <authorList>
            <person name="Rahlff J."/>
            <person name="Holmfeldt K."/>
        </authorList>
    </citation>
    <scope>NUCLEOTIDE SEQUENCE [LARGE SCALE GENOMIC DNA]</scope>
    <source>
        <strain evidence="1 2">SMS4</strain>
    </source>
</reference>
<evidence type="ECO:0000313" key="2">
    <source>
        <dbReference type="Proteomes" id="UP001231109"/>
    </source>
</evidence>
<dbReference type="RefSeq" id="WP_027672320.1">
    <property type="nucleotide sequence ID" value="NZ_JAPJDZ010000012.1"/>
</dbReference>
<keyword evidence="2" id="KW-1185">Reference proteome</keyword>
<dbReference type="Proteomes" id="UP001231109">
    <property type="component" value="Unassembled WGS sequence"/>
</dbReference>
<gene>
    <name evidence="1" type="ORF">ORJ04_06945</name>
</gene>
<sequence length="172" mass="19592">MKQTEKKEVVNFVLSTLADGCVKTGSQLMELFVTHASLQEFNRKNLKQVFHRVCLSLAGQSKLTVTRQPGTAPLLFSVLTHNQDTLLSADVPSFIERKCHDNSEGSLTLTQKLEDLTEQEAMLRGRENGLRMLLEIAPEKRNVFEMELKKIRYERKAVAACRQVIEEYGYFA</sequence>